<dbReference type="InterPro" id="IPR001509">
    <property type="entry name" value="Epimerase_deHydtase"/>
</dbReference>
<feature type="domain" description="NAD-dependent epimerase/dehydratase" evidence="1">
    <location>
        <begin position="5"/>
        <end position="238"/>
    </location>
</feature>
<dbReference type="PANTHER" id="PTHR43245:SF23">
    <property type="entry name" value="NAD(P)-BINDING DOMAIN-CONTAINING PROTEIN"/>
    <property type="match status" value="1"/>
</dbReference>
<dbReference type="PANTHER" id="PTHR43245">
    <property type="entry name" value="BIFUNCTIONAL POLYMYXIN RESISTANCE PROTEIN ARNA"/>
    <property type="match status" value="1"/>
</dbReference>
<proteinExistence type="predicted"/>
<evidence type="ECO:0000313" key="3">
    <source>
        <dbReference type="Proteomes" id="UP000077405"/>
    </source>
</evidence>
<dbReference type="AlphaFoldDB" id="A0A2R4VUD3"/>
<protein>
    <submittedName>
        <fullName evidence="2">NAD(P)-dependent oxidoreductase</fullName>
    </submittedName>
</protein>
<keyword evidence="2" id="KW-0614">Plasmid</keyword>
<keyword evidence="3" id="KW-1185">Reference proteome</keyword>
<dbReference type="Gene3D" id="3.40.50.720">
    <property type="entry name" value="NAD(P)-binding Rossmann-like Domain"/>
    <property type="match status" value="1"/>
</dbReference>
<name>A0A2R4VUD3_9PROT</name>
<dbReference type="KEGG" id="ahu:A6A40_23650"/>
<dbReference type="OrthoDB" id="9801785at2"/>
<dbReference type="InterPro" id="IPR050177">
    <property type="entry name" value="Lipid_A_modif_metabolic_enz"/>
</dbReference>
<dbReference type="Pfam" id="PF01370">
    <property type="entry name" value="Epimerase"/>
    <property type="match status" value="1"/>
</dbReference>
<sequence>MSRTVIVTGASGFIGRHLVDALVARGHRAIGVNRSGAPVPGCDITVALDRMGELPALPADAALFHVAAYRYDAAAFQTAQSEILAVNSELANRVYRFCVERGIREVRMASSSAVYPAGLPVMDDAQPVDLNAPPYPGEAFYAWSKRWGETVARLHAERYGISTVAFRLSNPYGPYDATELSAAHVAPAFVIKALSDAPAFEVMGDPAAVERDFVYAGDVAEVFVRSLDWSGRSDAFNLCTGATVSLKTLAETVLAVAGIDKPIVAGGGSAGAGVSVRRLAGERVREAFGVIPTPLADGLKPTIDWYRHALAHRR</sequence>
<geneLocation type="plasmid" evidence="2 3">
    <name>pYZ4</name>
</geneLocation>
<dbReference type="SUPFAM" id="SSF51735">
    <property type="entry name" value="NAD(P)-binding Rossmann-fold domains"/>
    <property type="match status" value="1"/>
</dbReference>
<evidence type="ECO:0000259" key="1">
    <source>
        <dbReference type="Pfam" id="PF01370"/>
    </source>
</evidence>
<dbReference type="RefSeq" id="WP_108548320.1">
    <property type="nucleotide sequence ID" value="NZ_CP028905.1"/>
</dbReference>
<organism evidence="2 3">
    <name type="scientific">Azospirillum humicireducens</name>
    <dbReference type="NCBI Taxonomy" id="1226968"/>
    <lineage>
        <taxon>Bacteria</taxon>
        <taxon>Pseudomonadati</taxon>
        <taxon>Pseudomonadota</taxon>
        <taxon>Alphaproteobacteria</taxon>
        <taxon>Rhodospirillales</taxon>
        <taxon>Azospirillaceae</taxon>
        <taxon>Azospirillum</taxon>
    </lineage>
</organism>
<evidence type="ECO:0000313" key="2">
    <source>
        <dbReference type="EMBL" id="AWB08045.1"/>
    </source>
</evidence>
<accession>A0A2R4VUD3</accession>
<dbReference type="InterPro" id="IPR036291">
    <property type="entry name" value="NAD(P)-bd_dom_sf"/>
</dbReference>
<gene>
    <name evidence="2" type="ORF">A6A40_23650</name>
</gene>
<reference evidence="2 3" key="1">
    <citation type="submission" date="2018-04" db="EMBL/GenBank/DDBJ databases">
        <title>Complete genome sequence of the nitrogen-fixing bacterium Azospirillum humicireducens type strain SgZ-5.</title>
        <authorList>
            <person name="Yu Z."/>
        </authorList>
    </citation>
    <scope>NUCLEOTIDE SEQUENCE [LARGE SCALE GENOMIC DNA]</scope>
    <source>
        <strain evidence="2 3">SgZ-5</strain>
        <plasmid evidence="2 3">pYZ4</plasmid>
    </source>
</reference>
<dbReference type="Gene3D" id="3.90.25.10">
    <property type="entry name" value="UDP-galactose 4-epimerase, domain 1"/>
    <property type="match status" value="1"/>
</dbReference>
<dbReference type="EMBL" id="CP028905">
    <property type="protein sequence ID" value="AWB08045.1"/>
    <property type="molecule type" value="Genomic_DNA"/>
</dbReference>
<dbReference type="Proteomes" id="UP000077405">
    <property type="component" value="Plasmid pYZ4"/>
</dbReference>